<organism evidence="1 2">
    <name type="scientific">Colletotrichum tanaceti</name>
    <dbReference type="NCBI Taxonomy" id="1306861"/>
    <lineage>
        <taxon>Eukaryota</taxon>
        <taxon>Fungi</taxon>
        <taxon>Dikarya</taxon>
        <taxon>Ascomycota</taxon>
        <taxon>Pezizomycotina</taxon>
        <taxon>Sordariomycetes</taxon>
        <taxon>Hypocreomycetidae</taxon>
        <taxon>Glomerellales</taxon>
        <taxon>Glomerellaceae</taxon>
        <taxon>Colletotrichum</taxon>
        <taxon>Colletotrichum destructivum species complex</taxon>
    </lineage>
</organism>
<dbReference type="AlphaFoldDB" id="A0A4U6X1Q2"/>
<keyword evidence="2" id="KW-1185">Reference proteome</keyword>
<gene>
    <name evidence="1" type="ORF">CTA1_1586</name>
</gene>
<reference evidence="1 2" key="1">
    <citation type="journal article" date="2019" name="PLoS ONE">
        <title>Comparative genome analysis indicates high evolutionary potential of pathogenicity genes in Colletotrichum tanaceti.</title>
        <authorList>
            <person name="Lelwala R.V."/>
            <person name="Korhonen P.K."/>
            <person name="Young N.D."/>
            <person name="Scott J.B."/>
            <person name="Ades P.A."/>
            <person name="Gasser R.B."/>
            <person name="Taylor P.W.J."/>
        </authorList>
    </citation>
    <scope>NUCLEOTIDE SEQUENCE [LARGE SCALE GENOMIC DNA]</scope>
    <source>
        <strain evidence="1">BRIP57314</strain>
    </source>
</reference>
<evidence type="ECO:0000313" key="2">
    <source>
        <dbReference type="Proteomes" id="UP000310108"/>
    </source>
</evidence>
<dbReference type="EMBL" id="PJEX01000706">
    <property type="protein sequence ID" value="TKW48823.1"/>
    <property type="molecule type" value="Genomic_DNA"/>
</dbReference>
<accession>A0A4U6X1Q2</accession>
<sequence length="233" mass="24477">MLGISIKPFDQAVENRVSTTTALHSSLFTLHSSLFSLHKLTNSQQVLLSTSLTLNKSQTFQVTQTPTNMPSSLRNILIGLSALTATTYAEHLRVVWSSGAFGAIGGPSGGGTNGGYTGFAILNDAGDAVYDQAYPDDHSPCYNTGDGRTFTIEGDCWDHARVFHCKSDFGGAPETCEVRGHDGTVLGSGTQQKDTDFIGIAIGIDATCVVEFESDGPGCPVDDGNGPLHVTSG</sequence>
<dbReference type="OrthoDB" id="4387630at2759"/>
<proteinExistence type="predicted"/>
<protein>
    <submittedName>
        <fullName evidence="1">Uncharacterized protein</fullName>
    </submittedName>
</protein>
<evidence type="ECO:0000313" key="1">
    <source>
        <dbReference type="EMBL" id="TKW48823.1"/>
    </source>
</evidence>
<dbReference type="Proteomes" id="UP000310108">
    <property type="component" value="Unassembled WGS sequence"/>
</dbReference>
<name>A0A4U6X1Q2_9PEZI</name>
<comment type="caution">
    <text evidence="1">The sequence shown here is derived from an EMBL/GenBank/DDBJ whole genome shotgun (WGS) entry which is preliminary data.</text>
</comment>